<keyword evidence="1" id="KW-0418">Kinase</keyword>
<organism evidence="1 2">
    <name type="scientific">Streptococcus loxodontisalivarius</name>
    <dbReference type="NCBI Taxonomy" id="1349415"/>
    <lineage>
        <taxon>Bacteria</taxon>
        <taxon>Bacillati</taxon>
        <taxon>Bacillota</taxon>
        <taxon>Bacilli</taxon>
        <taxon>Lactobacillales</taxon>
        <taxon>Streptococcaceae</taxon>
        <taxon>Streptococcus</taxon>
    </lineage>
</organism>
<dbReference type="InterPro" id="IPR027417">
    <property type="entry name" value="P-loop_NTPase"/>
</dbReference>
<protein>
    <submittedName>
        <fullName evidence="1">Adenylate kinase family enzyme</fullName>
    </submittedName>
</protein>
<evidence type="ECO:0000313" key="1">
    <source>
        <dbReference type="EMBL" id="MBM7641852.1"/>
    </source>
</evidence>
<dbReference type="PANTHER" id="PTHR37816">
    <property type="entry name" value="YALI0E33011P"/>
    <property type="match status" value="1"/>
</dbReference>
<accession>A0ABS2PP91</accession>
<dbReference type="Gene3D" id="3.40.50.300">
    <property type="entry name" value="P-loop containing nucleotide triphosphate hydrolases"/>
    <property type="match status" value="1"/>
</dbReference>
<evidence type="ECO:0000313" key="2">
    <source>
        <dbReference type="Proteomes" id="UP000697472"/>
    </source>
</evidence>
<dbReference type="SUPFAM" id="SSF52540">
    <property type="entry name" value="P-loop containing nucleoside triphosphate hydrolases"/>
    <property type="match status" value="1"/>
</dbReference>
<dbReference type="InterPro" id="IPR052922">
    <property type="entry name" value="Cytidylate_Kinase-2"/>
</dbReference>
<dbReference type="RefSeq" id="WP_205008723.1">
    <property type="nucleotide sequence ID" value="NZ_JAFBEH010000001.1"/>
</dbReference>
<dbReference type="EMBL" id="JAFBEH010000001">
    <property type="protein sequence ID" value="MBM7641852.1"/>
    <property type="molecule type" value="Genomic_DNA"/>
</dbReference>
<sequence length="169" mass="20079">MKLMIIGHSGAGKSTLAQNLSKKLELPCLHLDQIAFKDNWQFRENTAITSDIHTFLEKNDHWVIEGVYSRYCFQERLEAADKIIYLKFNRLTSLFRILKRYAKYHGKVRPSAAANCQEKIDWAFLKFILFDSRNPQRQQMYKQICRDYSSKCIILRSQKEIDQFLKHIE</sequence>
<proteinExistence type="predicted"/>
<reference evidence="1 2" key="1">
    <citation type="submission" date="2021-01" db="EMBL/GenBank/DDBJ databases">
        <title>Genomic Encyclopedia of Type Strains, Phase IV (KMG-IV): sequencing the most valuable type-strain genomes for metagenomic binning, comparative biology and taxonomic classification.</title>
        <authorList>
            <person name="Goeker M."/>
        </authorList>
    </citation>
    <scope>NUCLEOTIDE SEQUENCE [LARGE SCALE GENOMIC DNA]</scope>
    <source>
        <strain evidence="1 2">DSM 27382</strain>
    </source>
</reference>
<keyword evidence="2" id="KW-1185">Reference proteome</keyword>
<gene>
    <name evidence="1" type="ORF">JOC28_000136</name>
</gene>
<dbReference type="GO" id="GO:0016301">
    <property type="term" value="F:kinase activity"/>
    <property type="evidence" value="ECO:0007669"/>
    <property type="project" value="UniProtKB-KW"/>
</dbReference>
<dbReference type="PANTHER" id="PTHR37816:SF3">
    <property type="entry name" value="MODULATES DNA TOPOLOGY"/>
    <property type="match status" value="1"/>
</dbReference>
<keyword evidence="1" id="KW-0808">Transferase</keyword>
<dbReference type="Proteomes" id="UP000697472">
    <property type="component" value="Unassembled WGS sequence"/>
</dbReference>
<name>A0ABS2PP91_9STRE</name>
<comment type="caution">
    <text evidence="1">The sequence shown here is derived from an EMBL/GenBank/DDBJ whole genome shotgun (WGS) entry which is preliminary data.</text>
</comment>